<dbReference type="PANTHER" id="PTHR46811:SF1">
    <property type="entry name" value="COILED-COIL-HELIX-COILED-COIL-HELIX DOMAIN-CONTAINING PROTEIN 7"/>
    <property type="match status" value="1"/>
</dbReference>
<gene>
    <name evidence="7" type="primary">LOC100899409</name>
</gene>
<dbReference type="GO" id="GO:0005758">
    <property type="term" value="C:mitochondrial intermembrane space"/>
    <property type="evidence" value="ECO:0007669"/>
    <property type="project" value="UniProtKB-SubCell"/>
</dbReference>
<organism evidence="6 7">
    <name type="scientific">Galendromus occidentalis</name>
    <name type="common">western predatory mite</name>
    <dbReference type="NCBI Taxonomy" id="34638"/>
    <lineage>
        <taxon>Eukaryota</taxon>
        <taxon>Metazoa</taxon>
        <taxon>Ecdysozoa</taxon>
        <taxon>Arthropoda</taxon>
        <taxon>Chelicerata</taxon>
        <taxon>Arachnida</taxon>
        <taxon>Acari</taxon>
        <taxon>Parasitiformes</taxon>
        <taxon>Mesostigmata</taxon>
        <taxon>Gamasina</taxon>
        <taxon>Phytoseioidea</taxon>
        <taxon>Phytoseiidae</taxon>
        <taxon>Typhlodrominae</taxon>
        <taxon>Galendromus</taxon>
    </lineage>
</organism>
<evidence type="ECO:0000256" key="1">
    <source>
        <dbReference type="ARBA" id="ARBA00004569"/>
    </source>
</evidence>
<dbReference type="InterPro" id="IPR051040">
    <property type="entry name" value="COX23"/>
</dbReference>
<reference evidence="7" key="1">
    <citation type="submission" date="2025-08" db="UniProtKB">
        <authorList>
            <consortium name="RefSeq"/>
        </authorList>
    </citation>
    <scope>IDENTIFICATION</scope>
</reference>
<dbReference type="SUPFAM" id="SSF47072">
    <property type="entry name" value="Cysteine alpha-hairpin motif"/>
    <property type="match status" value="1"/>
</dbReference>
<dbReference type="RefSeq" id="XP_003741493.1">
    <property type="nucleotide sequence ID" value="XM_003741445.2"/>
</dbReference>
<dbReference type="PROSITE" id="PS51808">
    <property type="entry name" value="CHCH"/>
    <property type="match status" value="1"/>
</dbReference>
<comment type="similarity">
    <text evidence="4">Belongs to the CHCHD7 family.</text>
</comment>
<proteinExistence type="inferred from homology"/>
<accession>A0AAJ6VWY8</accession>
<sequence>MSAGGNLAERNPCHKESELSLECLFRNSDDRDKCHVYFENYKVCKKFWDHVRKDRMRKGLNPALPPLAEREAVKKEYLTRPGR</sequence>
<dbReference type="GO" id="GO:0033108">
    <property type="term" value="P:mitochondrial respiratory chain complex assembly"/>
    <property type="evidence" value="ECO:0007669"/>
    <property type="project" value="TreeGrafter"/>
</dbReference>
<evidence type="ECO:0000256" key="4">
    <source>
        <dbReference type="ARBA" id="ARBA00038205"/>
    </source>
</evidence>
<evidence type="ECO:0000313" key="7">
    <source>
        <dbReference type="RefSeq" id="XP_003741493.1"/>
    </source>
</evidence>
<keyword evidence="3" id="KW-1015">Disulfide bond</keyword>
<name>A0AAJ6VWY8_9ACAR</name>
<dbReference type="GeneID" id="100899409"/>
<dbReference type="KEGG" id="goe:100899409"/>
<protein>
    <recommendedName>
        <fullName evidence="5">Coiled-coil-helix-coiled-coil-helix domain-containing protein 7</fullName>
    </recommendedName>
</protein>
<evidence type="ECO:0000313" key="6">
    <source>
        <dbReference type="Proteomes" id="UP000694867"/>
    </source>
</evidence>
<keyword evidence="6" id="KW-1185">Reference proteome</keyword>
<dbReference type="PANTHER" id="PTHR46811">
    <property type="entry name" value="COILED-COIL-HELIX-COILED-COIL-HELIX DOMAIN-CONTAINING PROTEIN 7"/>
    <property type="match status" value="1"/>
</dbReference>
<dbReference type="InterPro" id="IPR009069">
    <property type="entry name" value="Cys_alpha_HP_mot_SF"/>
</dbReference>
<keyword evidence="2" id="KW-0496">Mitochondrion</keyword>
<evidence type="ECO:0000256" key="3">
    <source>
        <dbReference type="ARBA" id="ARBA00023157"/>
    </source>
</evidence>
<evidence type="ECO:0000256" key="2">
    <source>
        <dbReference type="ARBA" id="ARBA00023128"/>
    </source>
</evidence>
<dbReference type="Proteomes" id="UP000694867">
    <property type="component" value="Unplaced"/>
</dbReference>
<comment type="subcellular location">
    <subcellularLocation>
        <location evidence="1">Mitochondrion intermembrane space</location>
    </subcellularLocation>
</comment>
<evidence type="ECO:0000256" key="5">
    <source>
        <dbReference type="ARBA" id="ARBA00039509"/>
    </source>
</evidence>
<dbReference type="AlphaFoldDB" id="A0AAJ6VWY8"/>